<evidence type="ECO:0000256" key="3">
    <source>
        <dbReference type="ARBA" id="ARBA00022777"/>
    </source>
</evidence>
<dbReference type="InterPro" id="IPR001174">
    <property type="entry name" value="HddA/FKP"/>
</dbReference>
<accession>A0A840BFF0</accession>
<dbReference type="Gene3D" id="3.30.230.120">
    <property type="match status" value="1"/>
</dbReference>
<evidence type="ECO:0000313" key="9">
    <source>
        <dbReference type="Proteomes" id="UP000561045"/>
    </source>
</evidence>
<gene>
    <name evidence="8" type="ORF">GGR36_001213</name>
</gene>
<dbReference type="PANTHER" id="PTHR32463">
    <property type="entry name" value="L-FUCOSE KINASE"/>
    <property type="match status" value="1"/>
</dbReference>
<evidence type="ECO:0000259" key="6">
    <source>
        <dbReference type="Pfam" id="PF00288"/>
    </source>
</evidence>
<name>A0A840BFF0_9RHOO</name>
<dbReference type="Pfam" id="PF08544">
    <property type="entry name" value="GHMP_kinases_C"/>
    <property type="match status" value="1"/>
</dbReference>
<evidence type="ECO:0000259" key="7">
    <source>
        <dbReference type="Pfam" id="PF08544"/>
    </source>
</evidence>
<dbReference type="Proteomes" id="UP000561045">
    <property type="component" value="Unassembled WGS sequence"/>
</dbReference>
<evidence type="ECO:0000256" key="4">
    <source>
        <dbReference type="ARBA" id="ARBA00022840"/>
    </source>
</evidence>
<organism evidence="8 9">
    <name type="scientific">Niveibacterium umoris</name>
    <dbReference type="NCBI Taxonomy" id="1193620"/>
    <lineage>
        <taxon>Bacteria</taxon>
        <taxon>Pseudomonadati</taxon>
        <taxon>Pseudomonadota</taxon>
        <taxon>Betaproteobacteria</taxon>
        <taxon>Rhodocyclales</taxon>
        <taxon>Rhodocyclaceae</taxon>
        <taxon>Niveibacterium</taxon>
    </lineage>
</organism>
<dbReference type="SUPFAM" id="SSF54211">
    <property type="entry name" value="Ribosomal protein S5 domain 2-like"/>
    <property type="match status" value="1"/>
</dbReference>
<dbReference type="InterPro" id="IPR052203">
    <property type="entry name" value="GHMP_Kinase-Related"/>
</dbReference>
<evidence type="ECO:0000256" key="5">
    <source>
        <dbReference type="ARBA" id="ARBA00038121"/>
    </source>
</evidence>
<dbReference type="InterPro" id="IPR036554">
    <property type="entry name" value="GHMP_kinase_C_sf"/>
</dbReference>
<dbReference type="EMBL" id="JACIET010000001">
    <property type="protein sequence ID" value="MBB4011905.1"/>
    <property type="molecule type" value="Genomic_DNA"/>
</dbReference>
<dbReference type="InterPro" id="IPR014606">
    <property type="entry name" value="Heptose_7-P_kinase"/>
</dbReference>
<dbReference type="InterPro" id="IPR020568">
    <property type="entry name" value="Ribosomal_Su5_D2-typ_SF"/>
</dbReference>
<evidence type="ECO:0000256" key="2">
    <source>
        <dbReference type="ARBA" id="ARBA00022741"/>
    </source>
</evidence>
<dbReference type="GO" id="GO:0050201">
    <property type="term" value="F:fucokinase activity"/>
    <property type="evidence" value="ECO:0007669"/>
    <property type="project" value="TreeGrafter"/>
</dbReference>
<feature type="domain" description="GHMP kinase N-terminal" evidence="6">
    <location>
        <begin position="74"/>
        <end position="157"/>
    </location>
</feature>
<evidence type="ECO:0000256" key="1">
    <source>
        <dbReference type="ARBA" id="ARBA00022679"/>
    </source>
</evidence>
<dbReference type="EC" id="2.7.1.168" evidence="8"/>
<dbReference type="GO" id="GO:0005524">
    <property type="term" value="F:ATP binding"/>
    <property type="evidence" value="ECO:0007669"/>
    <property type="project" value="UniProtKB-KW"/>
</dbReference>
<dbReference type="GO" id="GO:0042352">
    <property type="term" value="P:GDP-L-fucose salvage"/>
    <property type="evidence" value="ECO:0007669"/>
    <property type="project" value="TreeGrafter"/>
</dbReference>
<keyword evidence="4" id="KW-0067">ATP-binding</keyword>
<evidence type="ECO:0000313" key="8">
    <source>
        <dbReference type="EMBL" id="MBB4011905.1"/>
    </source>
</evidence>
<dbReference type="AlphaFoldDB" id="A0A840BFF0"/>
<keyword evidence="1 8" id="KW-0808">Transferase</keyword>
<feature type="domain" description="GHMP kinase C-terminal" evidence="7">
    <location>
        <begin position="239"/>
        <end position="307"/>
    </location>
</feature>
<comment type="caution">
    <text evidence="8">The sequence shown here is derived from an EMBL/GenBank/DDBJ whole genome shotgun (WGS) entry which is preliminary data.</text>
</comment>
<dbReference type="SUPFAM" id="SSF55060">
    <property type="entry name" value="GHMP Kinase, C-terminal domain"/>
    <property type="match status" value="1"/>
</dbReference>
<dbReference type="Pfam" id="PF00288">
    <property type="entry name" value="GHMP_kinases_N"/>
    <property type="match status" value="1"/>
</dbReference>
<dbReference type="PIRSF" id="PIRSF036406">
    <property type="entry name" value="Hept_kin"/>
    <property type="match status" value="1"/>
</dbReference>
<dbReference type="PANTHER" id="PTHR32463:SF0">
    <property type="entry name" value="L-FUCOSE KINASE"/>
    <property type="match status" value="1"/>
</dbReference>
<dbReference type="InterPro" id="IPR006204">
    <property type="entry name" value="GHMP_kinase_N_dom"/>
</dbReference>
<sequence>MIICRTPLRISFFGGGTDYPVWYREHGGKVLSTSINKYSFITLRYLPPFFDYKYRIRYYKREEVNCLDDIKHPAIRECLRYMGIERGIDIVHHGDLPAMSGLGSSSSFTVGMLHSLHALTHSMPTKRELAVKAIHIEQNILNEQVGSQDQTAAAFGGLNLIHFGGQQEVMVEPVILSASRLADLQKHMLLFFTGLQRQASEIAAEQVKATPKKASELSRMGEIVDESVRILVDVERPVTALGQLLDEQWQVKKQLSPLISTSTIDQIYETGIKAGAAGGKLLGAGGGGFMLFIAEPERHAAIREALKHLLCVPFRFDTQGSQIIYYAPFDDELS</sequence>
<keyword evidence="9" id="KW-1185">Reference proteome</keyword>
<keyword evidence="3 8" id="KW-0418">Kinase</keyword>
<protein>
    <submittedName>
        <fullName evidence="8">D-glycero-alpha-D-manno-heptose-7-phosphate kinase</fullName>
        <ecNumber evidence="8">2.7.1.168</ecNumber>
    </submittedName>
</protein>
<keyword evidence="2" id="KW-0547">Nucleotide-binding</keyword>
<dbReference type="PRINTS" id="PR00960">
    <property type="entry name" value="LMBPPROTEIN"/>
</dbReference>
<dbReference type="RefSeq" id="WP_183633049.1">
    <property type="nucleotide sequence ID" value="NZ_BAABLE010000011.1"/>
</dbReference>
<proteinExistence type="inferred from homology"/>
<reference evidence="8 9" key="1">
    <citation type="submission" date="2020-08" db="EMBL/GenBank/DDBJ databases">
        <title>Genomic Encyclopedia of Type Strains, Phase IV (KMG-IV): sequencing the most valuable type-strain genomes for metagenomic binning, comparative biology and taxonomic classification.</title>
        <authorList>
            <person name="Goeker M."/>
        </authorList>
    </citation>
    <scope>NUCLEOTIDE SEQUENCE [LARGE SCALE GENOMIC DNA]</scope>
    <source>
        <strain evidence="8 9">DSM 106739</strain>
    </source>
</reference>
<dbReference type="InterPro" id="IPR013750">
    <property type="entry name" value="GHMP_kinase_C_dom"/>
</dbReference>
<comment type="similarity">
    <text evidence="5">Belongs to the GHMP kinase family.</text>
</comment>